<evidence type="ECO:0000313" key="2">
    <source>
        <dbReference type="EMBL" id="HIR13151.1"/>
    </source>
</evidence>
<feature type="domain" description="YprB ribonuclease H-like" evidence="1">
    <location>
        <begin position="26"/>
        <end position="190"/>
    </location>
</feature>
<dbReference type="GO" id="GO:0003676">
    <property type="term" value="F:nucleic acid binding"/>
    <property type="evidence" value="ECO:0007669"/>
    <property type="project" value="InterPro"/>
</dbReference>
<dbReference type="InterPro" id="IPR012337">
    <property type="entry name" value="RNaseH-like_sf"/>
</dbReference>
<comment type="caution">
    <text evidence="2">The sequence shown here is derived from an EMBL/GenBank/DDBJ whole genome shotgun (WGS) entry which is preliminary data.</text>
</comment>
<dbReference type="Pfam" id="PF13482">
    <property type="entry name" value="RNase_H_2"/>
    <property type="match status" value="1"/>
</dbReference>
<dbReference type="AlphaFoldDB" id="A0A9D1AAX7"/>
<protein>
    <submittedName>
        <fullName evidence="2">Ribonuclease H-like domain-containing protein</fullName>
    </submittedName>
</protein>
<dbReference type="InterPro" id="IPR036397">
    <property type="entry name" value="RNaseH_sf"/>
</dbReference>
<dbReference type="PANTHER" id="PTHR38462:SF1">
    <property type="entry name" value="YPRB RIBONUCLEASE H-LIKE DOMAIN-CONTAINING PROTEIN"/>
    <property type="match status" value="1"/>
</dbReference>
<dbReference type="EMBL" id="DVGK01000052">
    <property type="protein sequence ID" value="HIR13151.1"/>
    <property type="molecule type" value="Genomic_DNA"/>
</dbReference>
<name>A0A9D1AAX7_9FIRM</name>
<gene>
    <name evidence="2" type="ORF">IAB31_04425</name>
</gene>
<evidence type="ECO:0000259" key="1">
    <source>
        <dbReference type="Pfam" id="PF13482"/>
    </source>
</evidence>
<dbReference type="Proteomes" id="UP000886757">
    <property type="component" value="Unassembled WGS sequence"/>
</dbReference>
<accession>A0A9D1AAX7</accession>
<proteinExistence type="predicted"/>
<sequence length="362" mass="41581">MIQKSSFFSSFETYEDCLNCHSSDWLFFDIETTGFSPGSSFLYLIGVLRKTSEGWKLTQWLGESPQEETAILKEFLDTACHYSCLVHFNGTTFDLPYLKEKAEKAGLSHTLDDMKSLDLYRIFRPLKKLLCLEQMNQTSLESFLGIKRRDKMNGKTLIPVCRDFMASGDPRLESLLLLHNREDVEGMTALLSLSAYLKFTDPERDRSFLKLSSAVRKGETAELSFSYSPALPQSLSVNLQQYGSLELGFRKGVLRAPVFSGELRYFFPDYKNYSYLTLEDQAVHKSIAAYVDKEYRRPATAATCYTRKKGEFLLQPDVLFAPDYRKEYGSKEHYFELTEKRFQTAGSLQLYLVRVLKAALPQ</sequence>
<evidence type="ECO:0000313" key="3">
    <source>
        <dbReference type="Proteomes" id="UP000886757"/>
    </source>
</evidence>
<reference evidence="2" key="1">
    <citation type="submission" date="2020-10" db="EMBL/GenBank/DDBJ databases">
        <authorList>
            <person name="Gilroy R."/>
        </authorList>
    </citation>
    <scope>NUCLEOTIDE SEQUENCE</scope>
    <source>
        <strain evidence="2">ChiSjej4B22-8148</strain>
    </source>
</reference>
<dbReference type="PANTHER" id="PTHR38462">
    <property type="entry name" value="EXONUCLEASE-LIKE PROTEIN"/>
    <property type="match status" value="1"/>
</dbReference>
<dbReference type="Gene3D" id="3.30.420.10">
    <property type="entry name" value="Ribonuclease H-like superfamily/Ribonuclease H"/>
    <property type="match status" value="1"/>
</dbReference>
<dbReference type="InterPro" id="IPR038720">
    <property type="entry name" value="YprB_RNase_H-like_dom"/>
</dbReference>
<reference evidence="2" key="2">
    <citation type="journal article" date="2021" name="PeerJ">
        <title>Extensive microbial diversity within the chicken gut microbiome revealed by metagenomics and culture.</title>
        <authorList>
            <person name="Gilroy R."/>
            <person name="Ravi A."/>
            <person name="Getino M."/>
            <person name="Pursley I."/>
            <person name="Horton D.L."/>
            <person name="Alikhan N.F."/>
            <person name="Baker D."/>
            <person name="Gharbi K."/>
            <person name="Hall N."/>
            <person name="Watson M."/>
            <person name="Adriaenssens E.M."/>
            <person name="Foster-Nyarko E."/>
            <person name="Jarju S."/>
            <person name="Secka A."/>
            <person name="Antonio M."/>
            <person name="Oren A."/>
            <person name="Chaudhuri R.R."/>
            <person name="La Ragione R."/>
            <person name="Hildebrand F."/>
            <person name="Pallen M.J."/>
        </authorList>
    </citation>
    <scope>NUCLEOTIDE SEQUENCE</scope>
    <source>
        <strain evidence="2">ChiSjej4B22-8148</strain>
    </source>
</reference>
<organism evidence="2 3">
    <name type="scientific">Candidatus Choladousia intestinavium</name>
    <dbReference type="NCBI Taxonomy" id="2840727"/>
    <lineage>
        <taxon>Bacteria</taxon>
        <taxon>Bacillati</taxon>
        <taxon>Bacillota</taxon>
        <taxon>Clostridia</taxon>
        <taxon>Lachnospirales</taxon>
        <taxon>Lachnospiraceae</taxon>
        <taxon>Lachnospiraceae incertae sedis</taxon>
        <taxon>Candidatus Choladousia</taxon>
    </lineage>
</organism>
<dbReference type="SUPFAM" id="SSF53098">
    <property type="entry name" value="Ribonuclease H-like"/>
    <property type="match status" value="1"/>
</dbReference>